<name>A0A918GIX7_9PSEU</name>
<protein>
    <submittedName>
        <fullName evidence="2">Uncharacterized protein</fullName>
    </submittedName>
</protein>
<keyword evidence="3" id="KW-1185">Reference proteome</keyword>
<reference evidence="2" key="2">
    <citation type="submission" date="2020-09" db="EMBL/GenBank/DDBJ databases">
        <authorList>
            <person name="Sun Q."/>
            <person name="Ohkuma M."/>
        </authorList>
    </citation>
    <scope>NUCLEOTIDE SEQUENCE</scope>
    <source>
        <strain evidence="2">JCM 3276</strain>
    </source>
</reference>
<accession>A0A918GIX7</accession>
<feature type="region of interest" description="Disordered" evidence="1">
    <location>
        <begin position="1"/>
        <end position="127"/>
    </location>
</feature>
<feature type="compositionally biased region" description="Acidic residues" evidence="1">
    <location>
        <begin position="110"/>
        <end position="120"/>
    </location>
</feature>
<comment type="caution">
    <text evidence="2">The sequence shown here is derived from an EMBL/GenBank/DDBJ whole genome shotgun (WGS) entry which is preliminary data.</text>
</comment>
<feature type="compositionally biased region" description="Polar residues" evidence="1">
    <location>
        <begin position="15"/>
        <end position="42"/>
    </location>
</feature>
<evidence type="ECO:0000256" key="1">
    <source>
        <dbReference type="SAM" id="MobiDB-lite"/>
    </source>
</evidence>
<dbReference type="AlphaFoldDB" id="A0A918GIX7"/>
<evidence type="ECO:0000313" key="3">
    <source>
        <dbReference type="Proteomes" id="UP000660680"/>
    </source>
</evidence>
<organism evidence="2 3">
    <name type="scientific">Actinokineospora fastidiosa</name>
    <dbReference type="NCBI Taxonomy" id="1816"/>
    <lineage>
        <taxon>Bacteria</taxon>
        <taxon>Bacillati</taxon>
        <taxon>Actinomycetota</taxon>
        <taxon>Actinomycetes</taxon>
        <taxon>Pseudonocardiales</taxon>
        <taxon>Pseudonocardiaceae</taxon>
        <taxon>Actinokineospora</taxon>
    </lineage>
</organism>
<dbReference type="EMBL" id="BMRB01000002">
    <property type="protein sequence ID" value="GGS39314.1"/>
    <property type="molecule type" value="Genomic_DNA"/>
</dbReference>
<sequence>MPSCTSACDRRSAATGDTRSTTAADGASISATLRYSTPTSRGQGEHEPQGAELRRQQAERAEAADQQAGQHGHADERGQRGRPGAQREPRAGGVAEDRARDHHVHHGREDDADQASDAEPDQVLQQG</sequence>
<reference evidence="2" key="1">
    <citation type="journal article" date="2014" name="Int. J. Syst. Evol. Microbiol.">
        <title>Complete genome sequence of Corynebacterium casei LMG S-19264T (=DSM 44701T), isolated from a smear-ripened cheese.</title>
        <authorList>
            <consortium name="US DOE Joint Genome Institute (JGI-PGF)"/>
            <person name="Walter F."/>
            <person name="Albersmeier A."/>
            <person name="Kalinowski J."/>
            <person name="Ruckert C."/>
        </authorList>
    </citation>
    <scope>NUCLEOTIDE SEQUENCE</scope>
    <source>
        <strain evidence="2">JCM 3276</strain>
    </source>
</reference>
<dbReference type="Proteomes" id="UP000660680">
    <property type="component" value="Unassembled WGS sequence"/>
</dbReference>
<evidence type="ECO:0000313" key="2">
    <source>
        <dbReference type="EMBL" id="GGS39314.1"/>
    </source>
</evidence>
<feature type="compositionally biased region" description="Basic and acidic residues" evidence="1">
    <location>
        <begin position="72"/>
        <end position="100"/>
    </location>
</feature>
<gene>
    <name evidence="2" type="ORF">GCM10010171_37960</name>
</gene>
<feature type="compositionally biased region" description="Basic and acidic residues" evidence="1">
    <location>
        <begin position="43"/>
        <end position="63"/>
    </location>
</feature>
<proteinExistence type="predicted"/>